<name>A0AAE1I4Z6_9NEOP</name>
<reference evidence="2" key="1">
    <citation type="submission" date="2021-07" db="EMBL/GenBank/DDBJ databases">
        <authorList>
            <person name="Catto M.A."/>
            <person name="Jacobson A."/>
            <person name="Kennedy G."/>
            <person name="Labadie P."/>
            <person name="Hunt B.G."/>
            <person name="Srinivasan R."/>
        </authorList>
    </citation>
    <scope>NUCLEOTIDE SEQUENCE</scope>
    <source>
        <strain evidence="2">PL_HMW_Pooled</strain>
        <tissue evidence="2">Head</tissue>
    </source>
</reference>
<keyword evidence="3" id="KW-1185">Reference proteome</keyword>
<dbReference type="EMBL" id="JAHWGI010001444">
    <property type="protein sequence ID" value="KAK3933353.1"/>
    <property type="molecule type" value="Genomic_DNA"/>
</dbReference>
<gene>
    <name evidence="2" type="ORF">KUF71_017941</name>
</gene>
<keyword evidence="2" id="KW-0067">ATP-binding</keyword>
<accession>A0AAE1I4Z6</accession>
<evidence type="ECO:0000256" key="1">
    <source>
        <dbReference type="SAM" id="MobiDB-lite"/>
    </source>
</evidence>
<proteinExistence type="predicted"/>
<feature type="compositionally biased region" description="Basic and acidic residues" evidence="1">
    <location>
        <begin position="20"/>
        <end position="37"/>
    </location>
</feature>
<organism evidence="2 3">
    <name type="scientific">Frankliniella fusca</name>
    <dbReference type="NCBI Taxonomy" id="407009"/>
    <lineage>
        <taxon>Eukaryota</taxon>
        <taxon>Metazoa</taxon>
        <taxon>Ecdysozoa</taxon>
        <taxon>Arthropoda</taxon>
        <taxon>Hexapoda</taxon>
        <taxon>Insecta</taxon>
        <taxon>Pterygota</taxon>
        <taxon>Neoptera</taxon>
        <taxon>Paraneoptera</taxon>
        <taxon>Thysanoptera</taxon>
        <taxon>Terebrantia</taxon>
        <taxon>Thripoidea</taxon>
        <taxon>Thripidae</taxon>
        <taxon>Frankliniella</taxon>
    </lineage>
</organism>
<keyword evidence="2" id="KW-0378">Hydrolase</keyword>
<keyword evidence="2" id="KW-0547">Nucleotide-binding</keyword>
<protein>
    <submittedName>
        <fullName evidence="2">ATP-dependent DNA helicase RecQ</fullName>
    </submittedName>
</protein>
<feature type="non-terminal residue" evidence="2">
    <location>
        <position position="1"/>
    </location>
</feature>
<dbReference type="AlphaFoldDB" id="A0AAE1I4Z6"/>
<keyword evidence="2" id="KW-0347">Helicase</keyword>
<comment type="caution">
    <text evidence="2">The sequence shown here is derived from an EMBL/GenBank/DDBJ whole genome shotgun (WGS) entry which is preliminary data.</text>
</comment>
<evidence type="ECO:0000313" key="2">
    <source>
        <dbReference type="EMBL" id="KAK3933353.1"/>
    </source>
</evidence>
<reference evidence="2" key="2">
    <citation type="journal article" date="2023" name="BMC Genomics">
        <title>Pest status, molecular evolution, and epigenetic factors derived from the genome assembly of Frankliniella fusca, a thysanopteran phytovirus vector.</title>
        <authorList>
            <person name="Catto M.A."/>
            <person name="Labadie P.E."/>
            <person name="Jacobson A.L."/>
            <person name="Kennedy G.G."/>
            <person name="Srinivasan R."/>
            <person name="Hunt B.G."/>
        </authorList>
    </citation>
    <scope>NUCLEOTIDE SEQUENCE</scope>
    <source>
        <strain evidence="2">PL_HMW_Pooled</strain>
    </source>
</reference>
<dbReference type="GO" id="GO:0004386">
    <property type="term" value="F:helicase activity"/>
    <property type="evidence" value="ECO:0007669"/>
    <property type="project" value="UniProtKB-KW"/>
</dbReference>
<feature type="region of interest" description="Disordered" evidence="1">
    <location>
        <begin position="1"/>
        <end position="61"/>
    </location>
</feature>
<feature type="non-terminal residue" evidence="2">
    <location>
        <position position="215"/>
    </location>
</feature>
<sequence length="215" mass="24051">DGLPMWRPKSANAQMASLLEKSRARVRREAGASESRPRTGPGAGAGAGAARRTDRQSAAQRETLRLEHEAKESVRQEGRAASLRAMLRFAIPPNRPTLKEVLGMTDDEYAAALRYGSGFEVPRPHRYHRMLSRPGGDAGPGHRRGDRLCQLFAECASWMRCELSQDPGADKDIQPHRLCQPLVLEREEGARLAVDVQEMRTVSFKFKKKIRKIQI</sequence>
<dbReference type="Proteomes" id="UP001219518">
    <property type="component" value="Unassembled WGS sequence"/>
</dbReference>
<evidence type="ECO:0000313" key="3">
    <source>
        <dbReference type="Proteomes" id="UP001219518"/>
    </source>
</evidence>